<organism evidence="1 2">
    <name type="scientific">Ralstonia solanacearum</name>
    <name type="common">Pseudomonas solanacearum</name>
    <dbReference type="NCBI Taxonomy" id="305"/>
    <lineage>
        <taxon>Bacteria</taxon>
        <taxon>Pseudomonadati</taxon>
        <taxon>Pseudomonadota</taxon>
        <taxon>Betaproteobacteria</taxon>
        <taxon>Burkholderiales</taxon>
        <taxon>Burkholderiaceae</taxon>
        <taxon>Ralstonia</taxon>
        <taxon>Ralstonia solanacearum species complex</taxon>
    </lineage>
</organism>
<dbReference type="Proteomes" id="UP001144050">
    <property type="component" value="Unassembled WGS sequence"/>
</dbReference>
<dbReference type="AlphaFoldDB" id="A0AAW5ZN51"/>
<reference evidence="1" key="1">
    <citation type="submission" date="2021-09" db="EMBL/GenBank/DDBJ databases">
        <title>Genomic analysis of Ralstonia spp.</title>
        <authorList>
            <person name="Aburjaile F."/>
            <person name="Ariute J.C."/>
            <person name="Pais A.K.L."/>
            <person name="Albuquerque G.M.R."/>
            <person name="Silva A.M.F."/>
            <person name="Brenig B."/>
            <person name="Azevedo V."/>
            <person name="Matiuzzi M."/>
            <person name="Ramos R."/>
            <person name="Goes-Neto A."/>
            <person name="Soares S."/>
            <person name="Iseppon A.M.B."/>
            <person name="Souza E."/>
            <person name="Gama M."/>
        </authorList>
    </citation>
    <scope>NUCLEOTIDE SEQUENCE</scope>
    <source>
        <strain evidence="1">CCRMRs91</strain>
    </source>
</reference>
<dbReference type="RefSeq" id="WP_271656603.1">
    <property type="nucleotide sequence ID" value="NZ_JAIVFG010000016.1"/>
</dbReference>
<evidence type="ECO:0000313" key="2">
    <source>
        <dbReference type="Proteomes" id="UP001144050"/>
    </source>
</evidence>
<evidence type="ECO:0000313" key="1">
    <source>
        <dbReference type="EMBL" id="MDB0571451.1"/>
    </source>
</evidence>
<accession>A0AAW5ZN51</accession>
<dbReference type="EMBL" id="JAIVFG010000016">
    <property type="protein sequence ID" value="MDB0571451.1"/>
    <property type="molecule type" value="Genomic_DNA"/>
</dbReference>
<comment type="caution">
    <text evidence="1">The sequence shown here is derived from an EMBL/GenBank/DDBJ whole genome shotgun (WGS) entry which is preliminary data.</text>
</comment>
<sequence length="299" mass="31751">MRICIYRNGGRSSIGTATCSPTGAELARTARSYSTDLHEAPVSIGNPEHDAPAFAWVHRLEATSDALFAELHQVDPTFHTMHREGRFSHLAAAFYQPGSPSNPAPGVWSLRHVAFFGAPPPAVSGLRTSQFCDGGARVFAFNFSESHFGMNGNTSISHNVLPVGAPVDPSRMALHTKIVSYADANGIGYSAAATQVERDAQHARYSSYAEPTDTARAALHRQIELYATKHGISYEAACSALMAAMKLKIGAGEANTLLPAGARVDPGRLALHNKVASHAEAKGIDYASALSEISHTLGT</sequence>
<protein>
    <submittedName>
        <fullName evidence="1">Uncharacterized protein</fullName>
    </submittedName>
</protein>
<gene>
    <name evidence="1" type="ORF">LBW59_11790</name>
</gene>
<name>A0AAW5ZN51_RALSL</name>
<proteinExistence type="predicted"/>